<keyword evidence="1" id="KW-0812">Transmembrane</keyword>
<keyword evidence="1" id="KW-0472">Membrane</keyword>
<keyword evidence="3" id="KW-1185">Reference proteome</keyword>
<feature type="transmembrane region" description="Helical" evidence="1">
    <location>
        <begin position="186"/>
        <end position="204"/>
    </location>
</feature>
<gene>
    <name evidence="2" type="ORF">HNR40_009532</name>
</gene>
<dbReference type="AlphaFoldDB" id="A0A7W8ELL4"/>
<dbReference type="Pfam" id="PF14329">
    <property type="entry name" value="DUF4386"/>
    <property type="match status" value="1"/>
</dbReference>
<evidence type="ECO:0008006" key="4">
    <source>
        <dbReference type="Google" id="ProtNLM"/>
    </source>
</evidence>
<dbReference type="Proteomes" id="UP000568380">
    <property type="component" value="Unassembled WGS sequence"/>
</dbReference>
<feature type="transmembrane region" description="Helical" evidence="1">
    <location>
        <begin position="46"/>
        <end position="68"/>
    </location>
</feature>
<accession>A0A7W8ELL4</accession>
<evidence type="ECO:0000313" key="3">
    <source>
        <dbReference type="Proteomes" id="UP000568380"/>
    </source>
</evidence>
<sequence length="224" mass="22926">MRWTMIVSVLAANLAFVGLAITFDYPGVLDEPPAAILAAFTAGQAAISAWFLVLALAAAALVPAAVLLGRRLPPGPAATLSVHVGVLAGLVQMLGLLRWPFAVPALAHAPDPQSAQTVFTALHGYLGTGIGETLGYLLTSAWTVLVLAALPRVPRWFAVLGVASAAAIAAGVLVPLGLAGADLANFVGYLAWSLWALCLAVLYGGKLRPSDERAAETSALATGR</sequence>
<feature type="transmembrane region" description="Helical" evidence="1">
    <location>
        <begin position="157"/>
        <end position="180"/>
    </location>
</feature>
<dbReference type="InterPro" id="IPR025495">
    <property type="entry name" value="DUF4386"/>
</dbReference>
<comment type="caution">
    <text evidence="2">The sequence shown here is derived from an EMBL/GenBank/DDBJ whole genome shotgun (WGS) entry which is preliminary data.</text>
</comment>
<keyword evidence="1" id="KW-1133">Transmembrane helix</keyword>
<feature type="transmembrane region" description="Helical" evidence="1">
    <location>
        <begin position="80"/>
        <end position="101"/>
    </location>
</feature>
<protein>
    <recommendedName>
        <fullName evidence="4">DUF4386 family protein</fullName>
    </recommendedName>
</protein>
<proteinExistence type="predicted"/>
<evidence type="ECO:0000256" key="1">
    <source>
        <dbReference type="SAM" id="Phobius"/>
    </source>
</evidence>
<name>A0A7W8ELL4_9ACTN</name>
<reference evidence="2 3" key="1">
    <citation type="submission" date="2020-08" db="EMBL/GenBank/DDBJ databases">
        <title>Genomic Encyclopedia of Type Strains, Phase IV (KMG-IV): sequencing the most valuable type-strain genomes for metagenomic binning, comparative biology and taxonomic classification.</title>
        <authorList>
            <person name="Goeker M."/>
        </authorList>
    </citation>
    <scope>NUCLEOTIDE SEQUENCE [LARGE SCALE GENOMIC DNA]</scope>
    <source>
        <strain evidence="2 3">DSM 45385</strain>
    </source>
</reference>
<evidence type="ECO:0000313" key="2">
    <source>
        <dbReference type="EMBL" id="MBB5084024.1"/>
    </source>
</evidence>
<dbReference type="RefSeq" id="WP_184973613.1">
    <property type="nucleotide sequence ID" value="NZ_JACHIN010000020.1"/>
</dbReference>
<feature type="transmembrane region" description="Helical" evidence="1">
    <location>
        <begin position="133"/>
        <end position="150"/>
    </location>
</feature>
<organism evidence="2 3">
    <name type="scientific">Nonomuraea endophytica</name>
    <dbReference type="NCBI Taxonomy" id="714136"/>
    <lineage>
        <taxon>Bacteria</taxon>
        <taxon>Bacillati</taxon>
        <taxon>Actinomycetota</taxon>
        <taxon>Actinomycetes</taxon>
        <taxon>Streptosporangiales</taxon>
        <taxon>Streptosporangiaceae</taxon>
        <taxon>Nonomuraea</taxon>
    </lineage>
</organism>
<dbReference type="EMBL" id="JACHIN010000020">
    <property type="protein sequence ID" value="MBB5084024.1"/>
    <property type="molecule type" value="Genomic_DNA"/>
</dbReference>